<feature type="domain" description="HTH cro/C1-type" evidence="2">
    <location>
        <begin position="7"/>
        <end position="61"/>
    </location>
</feature>
<dbReference type="PANTHER" id="PTHR46558">
    <property type="entry name" value="TRACRIPTIONAL REGULATORY PROTEIN-RELATED-RELATED"/>
    <property type="match status" value="1"/>
</dbReference>
<organism evidence="3 4">
    <name type="scientific">[Eubacterium] hominis</name>
    <dbReference type="NCBI Taxonomy" id="2764325"/>
    <lineage>
        <taxon>Bacteria</taxon>
        <taxon>Bacillati</taxon>
        <taxon>Bacillota</taxon>
        <taxon>Erysipelotrichia</taxon>
        <taxon>Erysipelotrichales</taxon>
        <taxon>Erysipelotrichaceae</taxon>
        <taxon>Amedibacillus</taxon>
    </lineage>
</organism>
<keyword evidence="1" id="KW-0238">DNA-binding</keyword>
<dbReference type="Pfam" id="PF01381">
    <property type="entry name" value="HTH_3"/>
    <property type="match status" value="1"/>
</dbReference>
<dbReference type="GO" id="GO:0003677">
    <property type="term" value="F:DNA binding"/>
    <property type="evidence" value="ECO:0007669"/>
    <property type="project" value="UniProtKB-KW"/>
</dbReference>
<dbReference type="KEGG" id="ehn:H9Q80_08290"/>
<dbReference type="CDD" id="cd00093">
    <property type="entry name" value="HTH_XRE"/>
    <property type="match status" value="1"/>
</dbReference>
<dbReference type="PROSITE" id="PS50943">
    <property type="entry name" value="HTH_CROC1"/>
    <property type="match status" value="1"/>
</dbReference>
<name>A0A7G9GSZ0_9FIRM</name>
<proteinExistence type="predicted"/>
<reference evidence="3 4" key="1">
    <citation type="submission" date="2020-08" db="EMBL/GenBank/DDBJ databases">
        <authorList>
            <person name="Liu C."/>
            <person name="Sun Q."/>
        </authorList>
    </citation>
    <scope>NUCLEOTIDE SEQUENCE [LARGE SCALE GENOMIC DNA]</scope>
    <source>
        <strain evidence="3 4">NSJ-61</strain>
    </source>
</reference>
<dbReference type="SUPFAM" id="SSF47413">
    <property type="entry name" value="lambda repressor-like DNA-binding domains"/>
    <property type="match status" value="1"/>
</dbReference>
<sequence>MKINEIIKTKRIEKGLTQEQVANSLGVSTPAVNKWEKAVSYPDITLLPALARLLDTDLNTLLCFKEELCDQEIGEFVNELANFARKHTLDECFTLAQKKLQEYPNSDKLKLNITITLDGLGMFTNEKKTVAHINQIQAYYHDLKNSKDTQITQYATTRIIYYEMEQAHYEKAEQLLKELPDELQFDRQQIHATIEKQKGNLDEACKLMEQKLLRITNDLHACFSFLMNIAWQQGRINDCDMLADKFQTIAKILDLWEYTSRVLPFELAVKKKDIDTSIDYLRNIMKASITPWQIQSSVLYQHIPNKTGTTQMGQKTSKQILDDLANPEYEEYAFIQQDERFQDIIKQYKEKGIDRFLEDL</sequence>
<protein>
    <submittedName>
        <fullName evidence="3">Helix-turn-helix transcriptional regulator</fullName>
    </submittedName>
</protein>
<evidence type="ECO:0000259" key="2">
    <source>
        <dbReference type="PROSITE" id="PS50943"/>
    </source>
</evidence>
<dbReference type="AlphaFoldDB" id="A0A7G9GSZ0"/>
<gene>
    <name evidence="3" type="ORF">H9Q80_08290</name>
</gene>
<dbReference type="InterPro" id="IPR001387">
    <property type="entry name" value="Cro/C1-type_HTH"/>
</dbReference>
<dbReference type="RefSeq" id="WP_117536357.1">
    <property type="nucleotide sequence ID" value="NZ_CP060636.1"/>
</dbReference>
<dbReference type="PANTHER" id="PTHR46558:SF11">
    <property type="entry name" value="HTH-TYPE TRANSCRIPTIONAL REGULATOR XRE"/>
    <property type="match status" value="1"/>
</dbReference>
<dbReference type="EMBL" id="CP060636">
    <property type="protein sequence ID" value="QNM13922.1"/>
    <property type="molecule type" value="Genomic_DNA"/>
</dbReference>
<dbReference type="InterPro" id="IPR010982">
    <property type="entry name" value="Lambda_DNA-bd_dom_sf"/>
</dbReference>
<accession>A0A7G9GSZ0</accession>
<dbReference type="SMART" id="SM00530">
    <property type="entry name" value="HTH_XRE"/>
    <property type="match status" value="1"/>
</dbReference>
<dbReference type="Proteomes" id="UP000515856">
    <property type="component" value="Chromosome"/>
</dbReference>
<evidence type="ECO:0000313" key="3">
    <source>
        <dbReference type="EMBL" id="QNM13922.1"/>
    </source>
</evidence>
<evidence type="ECO:0000313" key="4">
    <source>
        <dbReference type="Proteomes" id="UP000515856"/>
    </source>
</evidence>
<dbReference type="Gene3D" id="1.10.260.40">
    <property type="entry name" value="lambda repressor-like DNA-binding domains"/>
    <property type="match status" value="1"/>
</dbReference>
<evidence type="ECO:0000256" key="1">
    <source>
        <dbReference type="ARBA" id="ARBA00023125"/>
    </source>
</evidence>
<keyword evidence="4" id="KW-1185">Reference proteome</keyword>